<dbReference type="GO" id="GO:0005737">
    <property type="term" value="C:cytoplasm"/>
    <property type="evidence" value="ECO:0007669"/>
    <property type="project" value="TreeGrafter"/>
</dbReference>
<dbReference type="Proteomes" id="UP000189935">
    <property type="component" value="Chromosome I"/>
</dbReference>
<keyword evidence="1" id="KW-0560">Oxidoreductase</keyword>
<dbReference type="Pfam" id="PF08028">
    <property type="entry name" value="Acyl-CoA_dh_2"/>
    <property type="match status" value="1"/>
</dbReference>
<dbReference type="GO" id="GO:0033539">
    <property type="term" value="P:fatty acid beta-oxidation using acyl-CoA dehydrogenase"/>
    <property type="evidence" value="ECO:0007669"/>
    <property type="project" value="TreeGrafter"/>
</dbReference>
<feature type="domain" description="Acyl-CoA dehydrogenase/oxidase N-terminal" evidence="3">
    <location>
        <begin position="6"/>
        <end position="90"/>
    </location>
</feature>
<evidence type="ECO:0000313" key="6">
    <source>
        <dbReference type="Proteomes" id="UP000189935"/>
    </source>
</evidence>
<evidence type="ECO:0000313" key="5">
    <source>
        <dbReference type="EMBL" id="SHJ94229.1"/>
    </source>
</evidence>
<gene>
    <name evidence="5" type="ORF">SAMN05444159_1975</name>
</gene>
<accession>A0A1M6NF07</accession>
<organism evidence="5 6">
    <name type="scientific">Bradyrhizobium lablabi</name>
    <dbReference type="NCBI Taxonomy" id="722472"/>
    <lineage>
        <taxon>Bacteria</taxon>
        <taxon>Pseudomonadati</taxon>
        <taxon>Pseudomonadota</taxon>
        <taxon>Alphaproteobacteria</taxon>
        <taxon>Hyphomicrobiales</taxon>
        <taxon>Nitrobacteraceae</taxon>
        <taxon>Bradyrhizobium</taxon>
    </lineage>
</organism>
<sequence>MSQTAQRFLADIRELAPHVTARATEIEAGRRIPPDLVETLRSIGVFRMFVPQTHGGLELDLPTALEVIATLSRLDGSVAWTAMIGAGSAIFVPYLPRETYDQVYQNGPDMIIAASAQPAGTAEAVPGGWRINGRWPFMSGCQHADWILGFCIVTEGGKPLPGPAGEDGPPMLRGFVLPAREWQIEDTWYVAGLKGTGSHHVTLRDMLVPAANSFDPVSGGRCQPGPLYQAVLQLIPLFHSAFAVGIAEGALDALVELANTGRQQQRAAVPMRASEIFQYELGCIEAELRAARAFCQVQARSHWHHALAGTLNNDALLAQGTQTAIWVTATCVRVVDACFAAGGGSALYETSPLQQRMRDLHVAAQHVGVQQRHYVNSGKLLLDSPTAKSNIVGDSLPDSRER</sequence>
<evidence type="ECO:0000256" key="2">
    <source>
        <dbReference type="ARBA" id="ARBA00049661"/>
    </source>
</evidence>
<comment type="similarity">
    <text evidence="2">Belongs to the HpaH/HsaA monooxygenase family.</text>
</comment>
<dbReference type="PIRSF" id="PIRSF016578">
    <property type="entry name" value="HsaA"/>
    <property type="match status" value="1"/>
</dbReference>
<dbReference type="InterPro" id="IPR037069">
    <property type="entry name" value="AcylCoA_DH/ox_N_sf"/>
</dbReference>
<dbReference type="Gene3D" id="1.10.540.10">
    <property type="entry name" value="Acyl-CoA dehydrogenase/oxidase, N-terminal domain"/>
    <property type="match status" value="1"/>
</dbReference>
<evidence type="ECO:0000256" key="1">
    <source>
        <dbReference type="ARBA" id="ARBA00023002"/>
    </source>
</evidence>
<evidence type="ECO:0000259" key="4">
    <source>
        <dbReference type="Pfam" id="PF08028"/>
    </source>
</evidence>
<dbReference type="PANTHER" id="PTHR48083">
    <property type="entry name" value="MEDIUM-CHAIN SPECIFIC ACYL-COA DEHYDROGENASE, MITOCHONDRIAL-RELATED"/>
    <property type="match status" value="1"/>
</dbReference>
<feature type="domain" description="Acyl-CoA dehydrogenase C-terminal" evidence="4">
    <location>
        <begin position="238"/>
        <end position="370"/>
    </location>
</feature>
<dbReference type="Gene3D" id="1.20.140.10">
    <property type="entry name" value="Butyryl-CoA Dehydrogenase, subunit A, domain 3"/>
    <property type="match status" value="1"/>
</dbReference>
<dbReference type="OrthoDB" id="7316074at2"/>
<evidence type="ECO:0000259" key="3">
    <source>
        <dbReference type="Pfam" id="PF02771"/>
    </source>
</evidence>
<name>A0A1M6NF07_9BRAD</name>
<dbReference type="InterPro" id="IPR050741">
    <property type="entry name" value="Acyl-CoA_dehydrogenase"/>
</dbReference>
<dbReference type="AlphaFoldDB" id="A0A1M6NF07"/>
<dbReference type="Gene3D" id="2.40.110.10">
    <property type="entry name" value="Butyryl-CoA Dehydrogenase, subunit A, domain 2"/>
    <property type="match status" value="1"/>
</dbReference>
<reference evidence="5 6" key="1">
    <citation type="submission" date="2016-11" db="EMBL/GenBank/DDBJ databases">
        <authorList>
            <person name="Jaros S."/>
            <person name="Januszkiewicz K."/>
            <person name="Wedrychowicz H."/>
        </authorList>
    </citation>
    <scope>NUCLEOTIDE SEQUENCE [LARGE SCALE GENOMIC DNA]</scope>
    <source>
        <strain evidence="5 6">GAS499</strain>
    </source>
</reference>
<proteinExistence type="inferred from homology"/>
<dbReference type="InterPro" id="IPR013786">
    <property type="entry name" value="AcylCoA_DH/ox_N"/>
</dbReference>
<dbReference type="GO" id="GO:0003995">
    <property type="term" value="F:acyl-CoA dehydrogenase activity"/>
    <property type="evidence" value="ECO:0007669"/>
    <property type="project" value="TreeGrafter"/>
</dbReference>
<dbReference type="Pfam" id="PF02771">
    <property type="entry name" value="Acyl-CoA_dh_N"/>
    <property type="match status" value="1"/>
</dbReference>
<dbReference type="RefSeq" id="WP_079537980.1">
    <property type="nucleotide sequence ID" value="NZ_LT670844.1"/>
</dbReference>
<dbReference type="EMBL" id="LT670844">
    <property type="protein sequence ID" value="SHJ94229.1"/>
    <property type="molecule type" value="Genomic_DNA"/>
</dbReference>
<dbReference type="SUPFAM" id="SSF47203">
    <property type="entry name" value="Acyl-CoA dehydrogenase C-terminal domain-like"/>
    <property type="match status" value="1"/>
</dbReference>
<dbReference type="InterPro" id="IPR046373">
    <property type="entry name" value="Acyl-CoA_Oxase/DH_mid-dom_sf"/>
</dbReference>
<dbReference type="InterPro" id="IPR036250">
    <property type="entry name" value="AcylCo_DH-like_C"/>
</dbReference>
<dbReference type="GO" id="GO:0050660">
    <property type="term" value="F:flavin adenine dinucleotide binding"/>
    <property type="evidence" value="ECO:0007669"/>
    <property type="project" value="InterPro"/>
</dbReference>
<dbReference type="InterPro" id="IPR013107">
    <property type="entry name" value="Acyl-CoA_DH_C"/>
</dbReference>
<protein>
    <submittedName>
        <fullName evidence="5">Acyl-CoA dehydrogenase</fullName>
    </submittedName>
</protein>
<dbReference type="SUPFAM" id="SSF56645">
    <property type="entry name" value="Acyl-CoA dehydrogenase NM domain-like"/>
    <property type="match status" value="1"/>
</dbReference>
<dbReference type="InterPro" id="IPR009100">
    <property type="entry name" value="AcylCoA_DH/oxidase_NM_dom_sf"/>
</dbReference>
<dbReference type="PANTHER" id="PTHR48083:SF5">
    <property type="entry name" value="NRGC PROTEIN"/>
    <property type="match status" value="1"/>
</dbReference>